<evidence type="ECO:0000313" key="2">
    <source>
        <dbReference type="Proteomes" id="UP000507470"/>
    </source>
</evidence>
<reference evidence="1 2" key="1">
    <citation type="submission" date="2020-06" db="EMBL/GenBank/DDBJ databases">
        <authorList>
            <person name="Li R."/>
            <person name="Bekaert M."/>
        </authorList>
    </citation>
    <scope>NUCLEOTIDE SEQUENCE [LARGE SCALE GENOMIC DNA]</scope>
    <source>
        <strain evidence="2">wild</strain>
    </source>
</reference>
<name>A0A6J8DMU2_MYTCO</name>
<keyword evidence="2" id="KW-1185">Reference proteome</keyword>
<accession>A0A6J8DMU2</accession>
<gene>
    <name evidence="1" type="ORF">MCOR_43125</name>
</gene>
<evidence type="ECO:0000313" key="1">
    <source>
        <dbReference type="EMBL" id="CAC5409898.1"/>
    </source>
</evidence>
<dbReference type="EMBL" id="CACVKT020007649">
    <property type="protein sequence ID" value="CAC5409898.1"/>
    <property type="molecule type" value="Genomic_DNA"/>
</dbReference>
<dbReference type="OrthoDB" id="6145977at2759"/>
<protein>
    <submittedName>
        <fullName evidence="1">Uncharacterized protein</fullName>
    </submittedName>
</protein>
<proteinExistence type="predicted"/>
<dbReference type="AlphaFoldDB" id="A0A6J8DMU2"/>
<dbReference type="Proteomes" id="UP000507470">
    <property type="component" value="Unassembled WGS sequence"/>
</dbReference>
<sequence length="358" mass="41250">MESRMDLESVSLDSEFRGTPLHSSLSFISVQSLSSARGSTPLTKTSNITRRKDRTYIEDGRRYYDATKPMENDYEVPLHRLQCLRGLQNSGILQIGNKDTDTKTRRVLEDYFKISSHSTNSTKPRKEFPSLRSRSKPFSNLKQKQIELYLQNEQYRAHKTEIGRKSVSFAISGNKRPITENVKLKRPITENVTLKRPPVTVLQQNGKESNIARPYSDKLLLRRPVTKTSQSLTVDDDLFISIASSVQLKPLNFKSSNDQYLFYTQNYPLLLDAHAEEKKIIKKRTPTPETMEGADLKRALQLNTRMTELESSLETLDKETEDVDFRTVLRDDVFYPNRWPWNEKKSSGHDIAESPLAK</sequence>
<organism evidence="1 2">
    <name type="scientific">Mytilus coruscus</name>
    <name type="common">Sea mussel</name>
    <dbReference type="NCBI Taxonomy" id="42192"/>
    <lineage>
        <taxon>Eukaryota</taxon>
        <taxon>Metazoa</taxon>
        <taxon>Spiralia</taxon>
        <taxon>Lophotrochozoa</taxon>
        <taxon>Mollusca</taxon>
        <taxon>Bivalvia</taxon>
        <taxon>Autobranchia</taxon>
        <taxon>Pteriomorphia</taxon>
        <taxon>Mytilida</taxon>
        <taxon>Mytiloidea</taxon>
        <taxon>Mytilidae</taxon>
        <taxon>Mytilinae</taxon>
        <taxon>Mytilus</taxon>
    </lineage>
</organism>